<keyword evidence="2" id="KW-1185">Reference proteome</keyword>
<comment type="caution">
    <text evidence="1">The sequence shown here is derived from an EMBL/GenBank/DDBJ whole genome shotgun (WGS) entry which is preliminary data.</text>
</comment>
<evidence type="ECO:0000313" key="2">
    <source>
        <dbReference type="Proteomes" id="UP001054252"/>
    </source>
</evidence>
<dbReference type="AlphaFoldDB" id="A0AAV5LEN0"/>
<proteinExistence type="predicted"/>
<protein>
    <submittedName>
        <fullName evidence="1">Uncharacterized protein</fullName>
    </submittedName>
</protein>
<gene>
    <name evidence="1" type="ORF">SLEP1_g43653</name>
</gene>
<dbReference type="Proteomes" id="UP001054252">
    <property type="component" value="Unassembled WGS sequence"/>
</dbReference>
<evidence type="ECO:0000313" key="1">
    <source>
        <dbReference type="EMBL" id="GKV35379.1"/>
    </source>
</evidence>
<reference evidence="1 2" key="1">
    <citation type="journal article" date="2021" name="Commun. Biol.">
        <title>The genome of Shorea leprosula (Dipterocarpaceae) highlights the ecological relevance of drought in aseasonal tropical rainforests.</title>
        <authorList>
            <person name="Ng K.K.S."/>
            <person name="Kobayashi M.J."/>
            <person name="Fawcett J.A."/>
            <person name="Hatakeyama M."/>
            <person name="Paape T."/>
            <person name="Ng C.H."/>
            <person name="Ang C.C."/>
            <person name="Tnah L.H."/>
            <person name="Lee C.T."/>
            <person name="Nishiyama T."/>
            <person name="Sese J."/>
            <person name="O'Brien M.J."/>
            <person name="Copetti D."/>
            <person name="Mohd Noor M.I."/>
            <person name="Ong R.C."/>
            <person name="Putra M."/>
            <person name="Sireger I.Z."/>
            <person name="Indrioko S."/>
            <person name="Kosugi Y."/>
            <person name="Izuno A."/>
            <person name="Isagi Y."/>
            <person name="Lee S.L."/>
            <person name="Shimizu K.K."/>
        </authorList>
    </citation>
    <scope>NUCLEOTIDE SEQUENCE [LARGE SCALE GENOMIC DNA]</scope>
    <source>
        <strain evidence="1">214</strain>
    </source>
</reference>
<dbReference type="EMBL" id="BPVZ01000110">
    <property type="protein sequence ID" value="GKV35379.1"/>
    <property type="molecule type" value="Genomic_DNA"/>
</dbReference>
<name>A0AAV5LEN0_9ROSI</name>
<accession>A0AAV5LEN0</accession>
<organism evidence="1 2">
    <name type="scientific">Rubroshorea leprosula</name>
    <dbReference type="NCBI Taxonomy" id="152421"/>
    <lineage>
        <taxon>Eukaryota</taxon>
        <taxon>Viridiplantae</taxon>
        <taxon>Streptophyta</taxon>
        <taxon>Embryophyta</taxon>
        <taxon>Tracheophyta</taxon>
        <taxon>Spermatophyta</taxon>
        <taxon>Magnoliopsida</taxon>
        <taxon>eudicotyledons</taxon>
        <taxon>Gunneridae</taxon>
        <taxon>Pentapetalae</taxon>
        <taxon>rosids</taxon>
        <taxon>malvids</taxon>
        <taxon>Malvales</taxon>
        <taxon>Dipterocarpaceae</taxon>
        <taxon>Rubroshorea</taxon>
    </lineage>
</organism>
<sequence length="79" mass="8210">MNTLLSFSSPSATRPRAASSTSIGFPALSGAALTAPPALKCLKALSPSWEPPILEDPSRARTSSLYAIPVWAKTHSGCI</sequence>